<dbReference type="Proteomes" id="UP000838672">
    <property type="component" value="Unassembled WGS sequence"/>
</dbReference>
<dbReference type="InterPro" id="IPR026843">
    <property type="entry name" value="SbcD_C"/>
</dbReference>
<evidence type="ECO:0000259" key="9">
    <source>
        <dbReference type="Pfam" id="PF12320"/>
    </source>
</evidence>
<feature type="domain" description="Calcineurin-like phosphoesterase" evidence="8">
    <location>
        <begin position="1"/>
        <end position="98"/>
    </location>
</feature>
<reference evidence="10" key="1">
    <citation type="submission" date="2021-11" db="EMBL/GenBank/DDBJ databases">
        <authorList>
            <person name="Rodrigo-Torres L."/>
            <person name="Arahal R. D."/>
            <person name="Lucena T."/>
        </authorList>
    </citation>
    <scope>NUCLEOTIDE SEQUENCE</scope>
    <source>
        <strain evidence="10">CECT 7929</strain>
    </source>
</reference>
<comment type="caution">
    <text evidence="10">The sequence shown here is derived from an EMBL/GenBank/DDBJ whole genome shotgun (WGS) entry which is preliminary data.</text>
</comment>
<dbReference type="Pfam" id="PF00149">
    <property type="entry name" value="Metallophos"/>
    <property type="match status" value="1"/>
</dbReference>
<dbReference type="InterPro" id="IPR041796">
    <property type="entry name" value="Mre11_N"/>
</dbReference>
<dbReference type="NCBIfam" id="TIGR00619">
    <property type="entry name" value="sbcd"/>
    <property type="match status" value="1"/>
</dbReference>
<gene>
    <name evidence="7 10" type="primary">sbcD</name>
    <name evidence="10" type="ORF">VST7929_02752</name>
</gene>
<dbReference type="InterPro" id="IPR004843">
    <property type="entry name" value="Calcineurin-like_PHP"/>
</dbReference>
<dbReference type="SUPFAM" id="SSF56300">
    <property type="entry name" value="Metallo-dependent phosphatases"/>
    <property type="match status" value="1"/>
</dbReference>
<dbReference type="InterPro" id="IPR029052">
    <property type="entry name" value="Metallo-depent_PP-like"/>
</dbReference>
<keyword evidence="6 7" id="KW-0269">Exonuclease</keyword>
<accession>A0ABN8DY80</accession>
<keyword evidence="4 7" id="KW-0540">Nuclease</keyword>
<dbReference type="Pfam" id="PF12320">
    <property type="entry name" value="SbcD_C"/>
    <property type="match status" value="1"/>
</dbReference>
<protein>
    <recommendedName>
        <fullName evidence="3 7">Nuclease SbcCD subunit D</fullName>
    </recommendedName>
</protein>
<dbReference type="CDD" id="cd00840">
    <property type="entry name" value="MPP_Mre11_N"/>
    <property type="match status" value="1"/>
</dbReference>
<dbReference type="InterPro" id="IPR004593">
    <property type="entry name" value="SbcD"/>
</dbReference>
<keyword evidence="11" id="KW-1185">Reference proteome</keyword>
<comment type="function">
    <text evidence="7">SbcCD cleaves DNA hairpin structures. These structures can inhibit DNA replication and are intermediates in certain DNA recombination reactions. The complex acts as a 3'-&gt;5' double strand exonuclease that can open hairpins. It also has a 5' single-strand endonuclease activity.</text>
</comment>
<keyword evidence="7" id="KW-0255">Endonuclease</keyword>
<evidence type="ECO:0000259" key="8">
    <source>
        <dbReference type="Pfam" id="PF00149"/>
    </source>
</evidence>
<sequence>MRILHTSDWHLGQHFVTKSRQAEHKAFLDWLLTQVDTHRVDAVIVAGDIFDTGAPPSYARELLNAFIVSLQNYQCQLVLLAGNHDSVATLNESKQLVACLNTHVIAAVSDDYESQMIALKNKQGELGLLLCAVPYIRSRDLLKSRSDESAQEKKQALQQAISDHYHALYDLAKMRQAEAASPVAIMATGHLMAAGSIASESVRDLYVGTLDALPASAFPAVDYVALGHIHRSQRVAQSDHIRYCGSPIALSFDEVRQQKEVLMVDFAQGALEKVTPLAVPCFQPMALIKGNVTDIEVALKPYQSDTDTATEGQRVWLDVEINSNAHLSDIQRHIQQLTADLPVEVLLLRRAKSERLQAIERQAKETLSELTPQDVFERRMGQQPDLDEARQQRLRHCFQEVLTQLNDMPEEQA</sequence>
<dbReference type="PANTHER" id="PTHR30337:SF0">
    <property type="entry name" value="NUCLEASE SBCCD SUBUNIT D"/>
    <property type="match status" value="1"/>
</dbReference>
<dbReference type="NCBIfam" id="NF008206">
    <property type="entry name" value="PRK10966.1"/>
    <property type="match status" value="1"/>
</dbReference>
<dbReference type="EMBL" id="CAKLDI010000002">
    <property type="protein sequence ID" value="CAH0535091.1"/>
    <property type="molecule type" value="Genomic_DNA"/>
</dbReference>
<dbReference type="InterPro" id="IPR050535">
    <property type="entry name" value="DNA_Repair-Maintenance_Comp"/>
</dbReference>
<keyword evidence="5 7" id="KW-0378">Hydrolase</keyword>
<evidence type="ECO:0000256" key="5">
    <source>
        <dbReference type="ARBA" id="ARBA00022801"/>
    </source>
</evidence>
<feature type="domain" description="Nuclease SbcCD subunit D C-terminal" evidence="9">
    <location>
        <begin position="281"/>
        <end position="382"/>
    </location>
</feature>
<evidence type="ECO:0000256" key="3">
    <source>
        <dbReference type="ARBA" id="ARBA00013365"/>
    </source>
</evidence>
<dbReference type="RefSeq" id="WP_237467951.1">
    <property type="nucleotide sequence ID" value="NZ_CAKLDI010000002.1"/>
</dbReference>
<evidence type="ECO:0000313" key="11">
    <source>
        <dbReference type="Proteomes" id="UP000838672"/>
    </source>
</evidence>
<keyword evidence="7" id="KW-0235">DNA replication</keyword>
<evidence type="ECO:0000313" key="10">
    <source>
        <dbReference type="EMBL" id="CAH0535091.1"/>
    </source>
</evidence>
<comment type="subunit">
    <text evidence="2 7">Heterodimer of SbcC and SbcD.</text>
</comment>
<proteinExistence type="inferred from homology"/>
<evidence type="ECO:0000256" key="6">
    <source>
        <dbReference type="ARBA" id="ARBA00022839"/>
    </source>
</evidence>
<organism evidence="10 11">
    <name type="scientific">Vibrio stylophorae</name>
    <dbReference type="NCBI Taxonomy" id="659351"/>
    <lineage>
        <taxon>Bacteria</taxon>
        <taxon>Pseudomonadati</taxon>
        <taxon>Pseudomonadota</taxon>
        <taxon>Gammaproteobacteria</taxon>
        <taxon>Vibrionales</taxon>
        <taxon>Vibrionaceae</taxon>
        <taxon>Vibrio</taxon>
    </lineage>
</organism>
<evidence type="ECO:0000256" key="2">
    <source>
        <dbReference type="ARBA" id="ARBA00011322"/>
    </source>
</evidence>
<dbReference type="Gene3D" id="3.30.160.720">
    <property type="match status" value="1"/>
</dbReference>
<dbReference type="PANTHER" id="PTHR30337">
    <property type="entry name" value="COMPONENT OF ATP-DEPENDENT DSDNA EXONUCLEASE"/>
    <property type="match status" value="1"/>
</dbReference>
<comment type="similarity">
    <text evidence="1 7">Belongs to the SbcD family.</text>
</comment>
<keyword evidence="7" id="KW-0233">DNA recombination</keyword>
<evidence type="ECO:0000256" key="7">
    <source>
        <dbReference type="RuleBase" id="RU363069"/>
    </source>
</evidence>
<evidence type="ECO:0000256" key="1">
    <source>
        <dbReference type="ARBA" id="ARBA00010555"/>
    </source>
</evidence>
<name>A0ABN8DY80_9VIBR</name>
<dbReference type="Gene3D" id="3.60.21.10">
    <property type="match status" value="1"/>
</dbReference>
<evidence type="ECO:0000256" key="4">
    <source>
        <dbReference type="ARBA" id="ARBA00022722"/>
    </source>
</evidence>